<protein>
    <submittedName>
        <fullName evidence="1">KLC1 protein</fullName>
    </submittedName>
</protein>
<dbReference type="EMBL" id="CAJNDS010002693">
    <property type="protein sequence ID" value="CAE7566550.1"/>
    <property type="molecule type" value="Genomic_DNA"/>
</dbReference>
<dbReference type="SUPFAM" id="SSF48452">
    <property type="entry name" value="TPR-like"/>
    <property type="match status" value="1"/>
</dbReference>
<comment type="caution">
    <text evidence="1">The sequence shown here is derived from an EMBL/GenBank/DDBJ whole genome shotgun (WGS) entry which is preliminary data.</text>
</comment>
<dbReference type="InterPro" id="IPR053137">
    <property type="entry name" value="NLR-like"/>
</dbReference>
<accession>A0A812UJ06</accession>
<keyword evidence="2" id="KW-1185">Reference proteome</keyword>
<dbReference type="PANTHER" id="PTHR46082:SF6">
    <property type="entry name" value="AAA+ ATPASE DOMAIN-CONTAINING PROTEIN-RELATED"/>
    <property type="match status" value="1"/>
</dbReference>
<proteinExistence type="predicted"/>
<dbReference type="OrthoDB" id="5986190at2759"/>
<sequence length="447" mass="50318">MVQLGWDSQLQSGVLLVVINRESRTGFCESEWRLSSTMAAGAQVLAPARAELSKYFAGPYLEGKHYDGTEYSLDYVGEILTFRYAAPDGPVQVWQHAFDMRDLDSGQDCKQDSLVVMYHYTNELAFQNVGNIEQTAAELFASLEDSRAHFGKGIYSTQHEPAVWTSRVRVLLNNYSNGSPLRDTADMESERVVREWGDGNASGHRAAFCIPILVPKAMAYNIFERQVPDMAEKVVLDPDGKERPAALGEDYKGRPVDRDRDVWVVRAVDDSGRARHALARADGLLHLLKLRLAHLQETRGSDDAATLQCMHELARRLKGHAELDEAEQFCRKCLARRRAQFGNRNELTLTSITNLAVLLRRRLCFGEAEGLFHEVLEGWKAKLGNTNPITFTGMESLARVLQDQGHLEEAERLFRDVLEGRPSLREMIPQISMEPKVSSRCILLSIL</sequence>
<dbReference type="AlphaFoldDB" id="A0A812UJ06"/>
<dbReference type="Pfam" id="PF13424">
    <property type="entry name" value="TPR_12"/>
    <property type="match status" value="1"/>
</dbReference>
<dbReference type="InterPro" id="IPR011990">
    <property type="entry name" value="TPR-like_helical_dom_sf"/>
</dbReference>
<organism evidence="1 2">
    <name type="scientific">Symbiodinium natans</name>
    <dbReference type="NCBI Taxonomy" id="878477"/>
    <lineage>
        <taxon>Eukaryota</taxon>
        <taxon>Sar</taxon>
        <taxon>Alveolata</taxon>
        <taxon>Dinophyceae</taxon>
        <taxon>Suessiales</taxon>
        <taxon>Symbiodiniaceae</taxon>
        <taxon>Symbiodinium</taxon>
    </lineage>
</organism>
<evidence type="ECO:0000313" key="2">
    <source>
        <dbReference type="Proteomes" id="UP000604046"/>
    </source>
</evidence>
<dbReference type="Pfam" id="PF13374">
    <property type="entry name" value="TPR_10"/>
    <property type="match status" value="1"/>
</dbReference>
<dbReference type="Proteomes" id="UP000604046">
    <property type="component" value="Unassembled WGS sequence"/>
</dbReference>
<dbReference type="Gene3D" id="1.25.40.10">
    <property type="entry name" value="Tetratricopeptide repeat domain"/>
    <property type="match status" value="1"/>
</dbReference>
<evidence type="ECO:0000313" key="1">
    <source>
        <dbReference type="EMBL" id="CAE7566550.1"/>
    </source>
</evidence>
<name>A0A812UJ06_9DINO</name>
<reference evidence="1" key="1">
    <citation type="submission" date="2021-02" db="EMBL/GenBank/DDBJ databases">
        <authorList>
            <person name="Dougan E. K."/>
            <person name="Rhodes N."/>
            <person name="Thang M."/>
            <person name="Chan C."/>
        </authorList>
    </citation>
    <scope>NUCLEOTIDE SEQUENCE</scope>
</reference>
<dbReference type="PANTHER" id="PTHR46082">
    <property type="entry name" value="ATP/GTP-BINDING PROTEIN-RELATED"/>
    <property type="match status" value="1"/>
</dbReference>
<gene>
    <name evidence="1" type="primary">KLC1</name>
    <name evidence="1" type="ORF">SNAT2548_LOCUS32121</name>
</gene>